<evidence type="ECO:0000313" key="4">
    <source>
        <dbReference type="Ensembl" id="ENSSGRP00000007336.1"/>
    </source>
</evidence>
<keyword evidence="1" id="KW-0808">Transferase</keyword>
<dbReference type="PANTHER" id="PTHR14614:SF13">
    <property type="entry name" value="PROTEIN-LYSINE METHYLTRANSFERASE METTL21C"/>
    <property type="match status" value="1"/>
</dbReference>
<keyword evidence="3" id="KW-0472">Membrane</keyword>
<evidence type="ECO:0000256" key="2">
    <source>
        <dbReference type="ARBA" id="ARBA00022691"/>
    </source>
</evidence>
<dbReference type="GO" id="GO:0008168">
    <property type="term" value="F:methyltransferase activity"/>
    <property type="evidence" value="ECO:0007669"/>
    <property type="project" value="UniProtKB-KW"/>
</dbReference>
<dbReference type="GO" id="GO:0032259">
    <property type="term" value="P:methylation"/>
    <property type="evidence" value="ECO:0007669"/>
    <property type="project" value="UniProtKB-KW"/>
</dbReference>
<keyword evidence="5" id="KW-1185">Reference proteome</keyword>
<accession>A0A672KBT1</accession>
<keyword evidence="3" id="KW-1133">Transmembrane helix</keyword>
<keyword evidence="3" id="KW-0812">Transmembrane</keyword>
<keyword evidence="1" id="KW-0489">Methyltransferase</keyword>
<dbReference type="InterPro" id="IPR019410">
    <property type="entry name" value="Methyltransf_16"/>
</dbReference>
<reference evidence="4" key="1">
    <citation type="submission" date="2025-08" db="UniProtKB">
        <authorList>
            <consortium name="Ensembl"/>
        </authorList>
    </citation>
    <scope>IDENTIFICATION</scope>
</reference>
<dbReference type="Pfam" id="PF10294">
    <property type="entry name" value="Methyltransf_16"/>
    <property type="match status" value="1"/>
</dbReference>
<feature type="transmembrane region" description="Helical" evidence="3">
    <location>
        <begin position="55"/>
        <end position="77"/>
    </location>
</feature>
<dbReference type="Gene3D" id="3.40.50.150">
    <property type="entry name" value="Vaccinia Virus protein VP39"/>
    <property type="match status" value="1"/>
</dbReference>
<gene>
    <name evidence="4" type="primary">LOC107580395</name>
</gene>
<protein>
    <submittedName>
        <fullName evidence="4">Protein-lysine methyltransferase METTL21C-like</fullName>
    </submittedName>
</protein>
<dbReference type="PANTHER" id="PTHR14614">
    <property type="entry name" value="HEPATOCELLULAR CARCINOMA-ASSOCIATED ANTIGEN"/>
    <property type="match status" value="1"/>
</dbReference>
<evidence type="ECO:0000256" key="1">
    <source>
        <dbReference type="ARBA" id="ARBA00022603"/>
    </source>
</evidence>
<proteinExistence type="predicted"/>
<dbReference type="InterPro" id="IPR029063">
    <property type="entry name" value="SAM-dependent_MTases_sf"/>
</dbReference>
<dbReference type="Proteomes" id="UP000472262">
    <property type="component" value="Unassembled WGS sequence"/>
</dbReference>
<dbReference type="Ensembl" id="ENSSGRT00000008010.1">
    <property type="protein sequence ID" value="ENSSGRP00000007336.1"/>
    <property type="gene ID" value="ENSSGRG00000005013.1"/>
</dbReference>
<evidence type="ECO:0000256" key="3">
    <source>
        <dbReference type="SAM" id="Phobius"/>
    </source>
</evidence>
<dbReference type="AlphaFoldDB" id="A0A672KBT1"/>
<dbReference type="SUPFAM" id="SSF53335">
    <property type="entry name" value="S-adenosyl-L-methionine-dependent methyltransferases"/>
    <property type="match status" value="1"/>
</dbReference>
<reference evidence="4" key="2">
    <citation type="submission" date="2025-09" db="UniProtKB">
        <authorList>
            <consortium name="Ensembl"/>
        </authorList>
    </citation>
    <scope>IDENTIFICATION</scope>
</reference>
<evidence type="ECO:0000313" key="5">
    <source>
        <dbReference type="Proteomes" id="UP000472262"/>
    </source>
</evidence>
<organism evidence="4 5">
    <name type="scientific">Sinocyclocheilus grahami</name>
    <name type="common">Dianchi golden-line fish</name>
    <name type="synonym">Barbus grahami</name>
    <dbReference type="NCBI Taxonomy" id="75366"/>
    <lineage>
        <taxon>Eukaryota</taxon>
        <taxon>Metazoa</taxon>
        <taxon>Chordata</taxon>
        <taxon>Craniata</taxon>
        <taxon>Vertebrata</taxon>
        <taxon>Euteleostomi</taxon>
        <taxon>Actinopterygii</taxon>
        <taxon>Neopterygii</taxon>
        <taxon>Teleostei</taxon>
        <taxon>Ostariophysi</taxon>
        <taxon>Cypriniformes</taxon>
        <taxon>Cyprinidae</taxon>
        <taxon>Cyprininae</taxon>
        <taxon>Sinocyclocheilus</taxon>
    </lineage>
</organism>
<name>A0A672KBT1_SINGR</name>
<sequence length="190" mass="21735">SRRVNYFKCEKPYIRSSVEFCGVCNGACVCVCTQAVALCRYLEKNREQVDLLDKAVLELAAGTGLVSIVASLLGAWVTATDLPNVQSNLNFNLSRNTPQEAALVWGQDGKHVIYHHNFLDDLLITMQYFCKPGTTLLWANKVRFQSDLRFIENFKNVFNVTLLEEIPQEEIRIYHYTFILKKSVTNKKTY</sequence>
<keyword evidence="2" id="KW-0949">S-adenosyl-L-methionine</keyword>
<dbReference type="InParanoid" id="A0A672KBT1"/>